<dbReference type="CDD" id="cd01335">
    <property type="entry name" value="Radical_SAM"/>
    <property type="match status" value="1"/>
</dbReference>
<dbReference type="InterPro" id="IPR007197">
    <property type="entry name" value="rSAM"/>
</dbReference>
<dbReference type="SUPFAM" id="SSF102114">
    <property type="entry name" value="Radical SAM enzymes"/>
    <property type="match status" value="1"/>
</dbReference>
<comment type="caution">
    <text evidence="14">Lacks conserved residue(s) required for the propagation of feature annotation.</text>
</comment>
<evidence type="ECO:0000313" key="17">
    <source>
        <dbReference type="Proteomes" id="UP000823637"/>
    </source>
</evidence>
<accession>A0A9D9EI23</accession>
<comment type="similarity">
    <text evidence="2 14">Belongs to the radical SAM superfamily. RlmN family.</text>
</comment>
<dbReference type="GO" id="GO:0019843">
    <property type="term" value="F:rRNA binding"/>
    <property type="evidence" value="ECO:0007669"/>
    <property type="project" value="UniProtKB-UniRule"/>
</dbReference>
<comment type="caution">
    <text evidence="16">The sequence shown here is derived from an EMBL/GenBank/DDBJ whole genome shotgun (WGS) entry which is preliminary data.</text>
</comment>
<dbReference type="InterPro" id="IPR058240">
    <property type="entry name" value="rSAM_sf"/>
</dbReference>
<sequence>METRPGNDRTELLGMNLQELEIVVENLQLPRFTAKQLARWIYVKRCSDFNAMSDISQKGREILADRCVIGLSAAIKTSKSADGSKKYLFAARHGFVESVYIPEKDRATLCISSQAGCRMGCKFCATGGMGFKGNLSAGEIINQVLSVEESDRLTNIVYMGMGEPLDNLPAVMKSMEILQAPYASAMSYKRITLSTVGIIPALKRFLDESSCHVAISVHAASPEKRALIVPAEKAYPVKEVVALLREYDWSHQRRISFEYTLLGNVNDSTQDAIELAALVKGIDCRINLIPYHDSGRGGFSPSSAEATEKFIKILEQKHINTTVRRSRGKDIDAACGMLSAKQTNKRNA</sequence>
<feature type="active site" description="Proton acceptor" evidence="14">
    <location>
        <position position="97"/>
    </location>
</feature>
<comment type="cofactor">
    <cofactor evidence="14">
        <name>[4Fe-4S] cluster</name>
        <dbReference type="ChEBI" id="CHEBI:49883"/>
    </cofactor>
    <text evidence="14">Binds 1 [4Fe-4S] cluster. The cluster is coordinated with 3 cysteines and an exchangeable S-adenosyl-L-methionine.</text>
</comment>
<proteinExistence type="inferred from homology"/>
<dbReference type="Pfam" id="PF04055">
    <property type="entry name" value="Radical_SAM"/>
    <property type="match status" value="1"/>
</dbReference>
<evidence type="ECO:0000256" key="6">
    <source>
        <dbReference type="ARBA" id="ARBA00022603"/>
    </source>
</evidence>
<dbReference type="PIRSF" id="PIRSF006004">
    <property type="entry name" value="CHP00048"/>
    <property type="match status" value="1"/>
</dbReference>
<feature type="binding site" evidence="14">
    <location>
        <position position="194"/>
    </location>
    <ligand>
        <name>S-adenosyl-L-methionine</name>
        <dbReference type="ChEBI" id="CHEBI:59789"/>
    </ligand>
</feature>
<dbReference type="NCBIfam" id="TIGR00048">
    <property type="entry name" value="rRNA_mod_RlmN"/>
    <property type="match status" value="1"/>
</dbReference>
<keyword evidence="3 14" id="KW-0004">4Fe-4S</keyword>
<dbReference type="EMBL" id="JADIMR010000069">
    <property type="protein sequence ID" value="MBO8446981.1"/>
    <property type="molecule type" value="Genomic_DNA"/>
</dbReference>
<evidence type="ECO:0000256" key="7">
    <source>
        <dbReference type="ARBA" id="ARBA00022679"/>
    </source>
</evidence>
<keyword evidence="7 14" id="KW-0808">Transferase</keyword>
<reference evidence="16" key="2">
    <citation type="journal article" date="2021" name="PeerJ">
        <title>Extensive microbial diversity within the chicken gut microbiome revealed by metagenomics and culture.</title>
        <authorList>
            <person name="Gilroy R."/>
            <person name="Ravi A."/>
            <person name="Getino M."/>
            <person name="Pursley I."/>
            <person name="Horton D.L."/>
            <person name="Alikhan N.F."/>
            <person name="Baker D."/>
            <person name="Gharbi K."/>
            <person name="Hall N."/>
            <person name="Watson M."/>
            <person name="Adriaenssens E.M."/>
            <person name="Foster-Nyarko E."/>
            <person name="Jarju S."/>
            <person name="Secka A."/>
            <person name="Antonio M."/>
            <person name="Oren A."/>
            <person name="Chaudhuri R.R."/>
            <person name="La Ragione R."/>
            <person name="Hildebrand F."/>
            <person name="Pallen M.J."/>
        </authorList>
    </citation>
    <scope>NUCLEOTIDE SEQUENCE</scope>
    <source>
        <strain evidence="16">D3-1215</strain>
    </source>
</reference>
<dbReference type="HAMAP" id="MF_01849">
    <property type="entry name" value="RNA_methyltr_RlmN"/>
    <property type="match status" value="1"/>
</dbReference>
<keyword evidence="6 14" id="KW-0489">Methyltransferase</keyword>
<protein>
    <recommendedName>
        <fullName evidence="14">Probable dual-specificity RNA methyltransferase RlmN</fullName>
        <ecNumber evidence="14">2.1.1.192</ecNumber>
    </recommendedName>
    <alternativeName>
        <fullName evidence="14">23S rRNA (adenine(2503)-C(2))-methyltransferase</fullName>
    </alternativeName>
    <alternativeName>
        <fullName evidence="14">23S rRNA m2A2503 methyltransferase</fullName>
    </alternativeName>
    <alternativeName>
        <fullName evidence="14">Ribosomal RNA large subunit methyltransferase N</fullName>
    </alternativeName>
    <alternativeName>
        <fullName evidence="14">tRNA (adenine(37)-C(2))-methyltransferase</fullName>
    </alternativeName>
    <alternativeName>
        <fullName evidence="14">tRNA m2A37 methyltransferase</fullName>
    </alternativeName>
</protein>
<feature type="binding site" evidence="14">
    <location>
        <position position="124"/>
    </location>
    <ligand>
        <name>[4Fe-4S] cluster</name>
        <dbReference type="ChEBI" id="CHEBI:49883"/>
        <note>4Fe-4S-S-AdoMet</note>
    </ligand>
</feature>
<evidence type="ECO:0000256" key="2">
    <source>
        <dbReference type="ARBA" id="ARBA00007544"/>
    </source>
</evidence>
<dbReference type="PROSITE" id="PS51918">
    <property type="entry name" value="RADICAL_SAM"/>
    <property type="match status" value="1"/>
</dbReference>
<dbReference type="Gene3D" id="1.10.150.530">
    <property type="match status" value="1"/>
</dbReference>
<feature type="binding site" evidence="14">
    <location>
        <begin position="216"/>
        <end position="218"/>
    </location>
    <ligand>
        <name>S-adenosyl-L-methionine</name>
        <dbReference type="ChEBI" id="CHEBI:59789"/>
    </ligand>
</feature>
<dbReference type="GO" id="GO:0005737">
    <property type="term" value="C:cytoplasm"/>
    <property type="evidence" value="ECO:0007669"/>
    <property type="project" value="UniProtKB-SubCell"/>
</dbReference>
<keyword evidence="13 14" id="KW-1015">Disulfide bond</keyword>
<keyword evidence="4 14" id="KW-0963">Cytoplasm</keyword>
<evidence type="ECO:0000256" key="8">
    <source>
        <dbReference type="ARBA" id="ARBA00022691"/>
    </source>
</evidence>
<evidence type="ECO:0000256" key="13">
    <source>
        <dbReference type="ARBA" id="ARBA00023157"/>
    </source>
</evidence>
<evidence type="ECO:0000256" key="9">
    <source>
        <dbReference type="ARBA" id="ARBA00022694"/>
    </source>
</evidence>
<dbReference type="PANTHER" id="PTHR30544:SF5">
    <property type="entry name" value="RADICAL SAM CORE DOMAIN-CONTAINING PROTEIN"/>
    <property type="match status" value="1"/>
</dbReference>
<dbReference type="InterPro" id="IPR048641">
    <property type="entry name" value="RlmN_N"/>
</dbReference>
<dbReference type="InterPro" id="IPR040072">
    <property type="entry name" value="Methyltransferase_A"/>
</dbReference>
<dbReference type="SFLD" id="SFLDS00029">
    <property type="entry name" value="Radical_SAM"/>
    <property type="match status" value="1"/>
</dbReference>
<dbReference type="GO" id="GO:0030488">
    <property type="term" value="P:tRNA methylation"/>
    <property type="evidence" value="ECO:0007669"/>
    <property type="project" value="UniProtKB-UniRule"/>
</dbReference>
<keyword evidence="5 14" id="KW-0698">rRNA processing</keyword>
<dbReference type="SFLD" id="SFLDF00275">
    <property type="entry name" value="adenosine_C2_methyltransferase"/>
    <property type="match status" value="1"/>
</dbReference>
<gene>
    <name evidence="14 16" type="primary">rlmN</name>
    <name evidence="16" type="ORF">IAC32_04455</name>
</gene>
<feature type="binding site" evidence="14">
    <location>
        <position position="292"/>
    </location>
    <ligand>
        <name>S-adenosyl-L-methionine</name>
        <dbReference type="ChEBI" id="CHEBI:59789"/>
    </ligand>
</feature>
<name>A0A9D9EI23_9BACT</name>
<evidence type="ECO:0000313" key="16">
    <source>
        <dbReference type="EMBL" id="MBO8446981.1"/>
    </source>
</evidence>
<dbReference type="GO" id="GO:0051539">
    <property type="term" value="F:4 iron, 4 sulfur cluster binding"/>
    <property type="evidence" value="ECO:0007669"/>
    <property type="project" value="UniProtKB-UniRule"/>
</dbReference>
<feature type="binding site" evidence="14">
    <location>
        <position position="117"/>
    </location>
    <ligand>
        <name>[4Fe-4S] cluster</name>
        <dbReference type="ChEBI" id="CHEBI:49883"/>
        <note>4Fe-4S-S-AdoMet</note>
    </ligand>
</feature>
<feature type="binding site" evidence="14">
    <location>
        <position position="121"/>
    </location>
    <ligand>
        <name>[4Fe-4S] cluster</name>
        <dbReference type="ChEBI" id="CHEBI:49883"/>
        <note>4Fe-4S-S-AdoMet</note>
    </ligand>
</feature>
<evidence type="ECO:0000256" key="12">
    <source>
        <dbReference type="ARBA" id="ARBA00023014"/>
    </source>
</evidence>
<evidence type="ECO:0000256" key="11">
    <source>
        <dbReference type="ARBA" id="ARBA00023004"/>
    </source>
</evidence>
<dbReference type="Proteomes" id="UP000823637">
    <property type="component" value="Unassembled WGS sequence"/>
</dbReference>
<keyword evidence="9 14" id="KW-0819">tRNA processing</keyword>
<dbReference type="GO" id="GO:0000049">
    <property type="term" value="F:tRNA binding"/>
    <property type="evidence" value="ECO:0007669"/>
    <property type="project" value="UniProtKB-UniRule"/>
</dbReference>
<feature type="domain" description="Radical SAM core" evidence="15">
    <location>
        <begin position="103"/>
        <end position="330"/>
    </location>
</feature>
<evidence type="ECO:0000256" key="5">
    <source>
        <dbReference type="ARBA" id="ARBA00022552"/>
    </source>
</evidence>
<evidence type="ECO:0000256" key="4">
    <source>
        <dbReference type="ARBA" id="ARBA00022490"/>
    </source>
</evidence>
<comment type="function">
    <text evidence="14">Specifically methylates position 2 of adenine 2503 in 23S rRNA and position 2 of adenine 37 in tRNAs.</text>
</comment>
<dbReference type="InterPro" id="IPR027492">
    <property type="entry name" value="RNA_MTrfase_RlmN"/>
</dbReference>
<dbReference type="SFLD" id="SFLDG01062">
    <property type="entry name" value="methyltransferase_(Class_A)"/>
    <property type="match status" value="1"/>
</dbReference>
<keyword evidence="10 14" id="KW-0479">Metal-binding</keyword>
<dbReference type="PANTHER" id="PTHR30544">
    <property type="entry name" value="23S RRNA METHYLTRANSFERASE"/>
    <property type="match status" value="1"/>
</dbReference>
<dbReference type="GO" id="GO:0070475">
    <property type="term" value="P:rRNA base methylation"/>
    <property type="evidence" value="ECO:0007669"/>
    <property type="project" value="UniProtKB-UniRule"/>
</dbReference>
<feature type="binding site" evidence="14">
    <location>
        <begin position="162"/>
        <end position="163"/>
    </location>
    <ligand>
        <name>S-adenosyl-L-methionine</name>
        <dbReference type="ChEBI" id="CHEBI:59789"/>
    </ligand>
</feature>
<comment type="subcellular location">
    <subcellularLocation>
        <location evidence="1 14">Cytoplasm</location>
    </subcellularLocation>
</comment>
<dbReference type="Gene3D" id="3.20.20.70">
    <property type="entry name" value="Aldolase class I"/>
    <property type="match status" value="1"/>
</dbReference>
<dbReference type="Pfam" id="PF21016">
    <property type="entry name" value="RlmN_N"/>
    <property type="match status" value="1"/>
</dbReference>
<dbReference type="FunFam" id="3.20.20.70:FF:000014">
    <property type="entry name" value="Probable dual-specificity RNA methyltransferase RlmN"/>
    <property type="match status" value="1"/>
</dbReference>
<evidence type="ECO:0000256" key="10">
    <source>
        <dbReference type="ARBA" id="ARBA00022723"/>
    </source>
</evidence>
<dbReference type="InterPro" id="IPR004383">
    <property type="entry name" value="rRNA_lsu_MTrfase_RlmN/Cfr"/>
</dbReference>
<dbReference type="GO" id="GO:0070040">
    <property type="term" value="F:rRNA (adenine(2503)-C2-)-methyltransferase activity"/>
    <property type="evidence" value="ECO:0007669"/>
    <property type="project" value="UniProtKB-UniRule"/>
</dbReference>
<evidence type="ECO:0000259" key="15">
    <source>
        <dbReference type="PROSITE" id="PS51918"/>
    </source>
</evidence>
<comment type="catalytic activity">
    <reaction evidence="14">
        <text>adenosine(2503) in 23S rRNA + 2 reduced [2Fe-2S]-[ferredoxin] + 2 S-adenosyl-L-methionine = 2-methyladenosine(2503) in 23S rRNA + 5'-deoxyadenosine + L-methionine + 2 oxidized [2Fe-2S]-[ferredoxin] + S-adenosyl-L-homocysteine</text>
        <dbReference type="Rhea" id="RHEA:42916"/>
        <dbReference type="Rhea" id="RHEA-COMP:10000"/>
        <dbReference type="Rhea" id="RHEA-COMP:10001"/>
        <dbReference type="Rhea" id="RHEA-COMP:10152"/>
        <dbReference type="Rhea" id="RHEA-COMP:10282"/>
        <dbReference type="ChEBI" id="CHEBI:17319"/>
        <dbReference type="ChEBI" id="CHEBI:33737"/>
        <dbReference type="ChEBI" id="CHEBI:33738"/>
        <dbReference type="ChEBI" id="CHEBI:57844"/>
        <dbReference type="ChEBI" id="CHEBI:57856"/>
        <dbReference type="ChEBI" id="CHEBI:59789"/>
        <dbReference type="ChEBI" id="CHEBI:74411"/>
        <dbReference type="ChEBI" id="CHEBI:74497"/>
        <dbReference type="EC" id="2.1.1.192"/>
    </reaction>
</comment>
<evidence type="ECO:0000256" key="1">
    <source>
        <dbReference type="ARBA" id="ARBA00004496"/>
    </source>
</evidence>
<feature type="active site" description="S-methylcysteine intermediate" evidence="14">
    <location>
        <position position="335"/>
    </location>
</feature>
<evidence type="ECO:0000256" key="14">
    <source>
        <dbReference type="HAMAP-Rule" id="MF_01849"/>
    </source>
</evidence>
<dbReference type="InterPro" id="IPR013785">
    <property type="entry name" value="Aldolase_TIM"/>
</dbReference>
<dbReference type="GO" id="GO:0002935">
    <property type="term" value="F:tRNA (adenine(37)-C2)-methyltransferase activity"/>
    <property type="evidence" value="ECO:0007669"/>
    <property type="project" value="UniProtKB-UniRule"/>
</dbReference>
<reference evidence="16" key="1">
    <citation type="submission" date="2020-10" db="EMBL/GenBank/DDBJ databases">
        <authorList>
            <person name="Gilroy R."/>
        </authorList>
    </citation>
    <scope>NUCLEOTIDE SEQUENCE</scope>
    <source>
        <strain evidence="16">D3-1215</strain>
    </source>
</reference>
<keyword evidence="8 14" id="KW-0949">S-adenosyl-L-methionine</keyword>
<dbReference type="GO" id="GO:0046872">
    <property type="term" value="F:metal ion binding"/>
    <property type="evidence" value="ECO:0007669"/>
    <property type="project" value="UniProtKB-KW"/>
</dbReference>
<keyword evidence="11 14" id="KW-0408">Iron</keyword>
<dbReference type="EC" id="2.1.1.192" evidence="14"/>
<evidence type="ECO:0000256" key="3">
    <source>
        <dbReference type="ARBA" id="ARBA00022485"/>
    </source>
</evidence>
<comment type="miscellaneous">
    <text evidence="14">Reaction proceeds by a ping-pong mechanism involving intermediate methylation of a conserved cysteine residue.</text>
</comment>
<comment type="catalytic activity">
    <reaction evidence="14">
        <text>adenosine(37) in tRNA + 2 reduced [2Fe-2S]-[ferredoxin] + 2 S-adenosyl-L-methionine = 2-methyladenosine(37) in tRNA + 5'-deoxyadenosine + L-methionine + 2 oxidized [2Fe-2S]-[ferredoxin] + S-adenosyl-L-homocysteine</text>
        <dbReference type="Rhea" id="RHEA:43332"/>
        <dbReference type="Rhea" id="RHEA-COMP:10000"/>
        <dbReference type="Rhea" id="RHEA-COMP:10001"/>
        <dbReference type="Rhea" id="RHEA-COMP:10162"/>
        <dbReference type="Rhea" id="RHEA-COMP:10485"/>
        <dbReference type="ChEBI" id="CHEBI:17319"/>
        <dbReference type="ChEBI" id="CHEBI:33737"/>
        <dbReference type="ChEBI" id="CHEBI:33738"/>
        <dbReference type="ChEBI" id="CHEBI:57844"/>
        <dbReference type="ChEBI" id="CHEBI:57856"/>
        <dbReference type="ChEBI" id="CHEBI:59789"/>
        <dbReference type="ChEBI" id="CHEBI:74411"/>
        <dbReference type="ChEBI" id="CHEBI:74497"/>
        <dbReference type="EC" id="2.1.1.192"/>
    </reaction>
</comment>
<keyword evidence="12 14" id="KW-0411">Iron-sulfur</keyword>
<dbReference type="AlphaFoldDB" id="A0A9D9EI23"/>
<organism evidence="16 17">
    <name type="scientific">Candidatus Enterocola intestinipullorum</name>
    <dbReference type="NCBI Taxonomy" id="2840783"/>
    <lineage>
        <taxon>Bacteria</taxon>
        <taxon>Pseudomonadati</taxon>
        <taxon>Bacteroidota</taxon>
        <taxon>Bacteroidia</taxon>
        <taxon>Bacteroidales</taxon>
        <taxon>Candidatus Enterocola</taxon>
    </lineage>
</organism>